<dbReference type="EMBL" id="OV121132">
    <property type="protein sequence ID" value="CAH0545720.1"/>
    <property type="molecule type" value="Genomic_DNA"/>
</dbReference>
<reference evidence="2" key="1">
    <citation type="submission" date="2021-12" db="EMBL/GenBank/DDBJ databases">
        <authorList>
            <person name="King R."/>
        </authorList>
    </citation>
    <scope>NUCLEOTIDE SEQUENCE</scope>
</reference>
<accession>A0A9P0FAF3</accession>
<feature type="coiled-coil region" evidence="1">
    <location>
        <begin position="147"/>
        <end position="174"/>
    </location>
</feature>
<evidence type="ECO:0000313" key="2">
    <source>
        <dbReference type="EMBL" id="CAH0545720.1"/>
    </source>
</evidence>
<feature type="coiled-coil region" evidence="1">
    <location>
        <begin position="251"/>
        <end position="402"/>
    </location>
</feature>
<keyword evidence="3" id="KW-1185">Reference proteome</keyword>
<sequence length="402" mass="47351">MLVNNTLHLFYVITAYKCSVFLNMMFLSRCEEQGHELKEAKRRNEELKNKEKALLLHRDEIEDRIKSNSIRAADVNTNLQVLFNEVIKQRKINSQNARALEAAKEVDLFVTSSSDNMQLSCMSSMNELNSISERLSIKEHIKLLEELTEHRLKIAEQNEIIHKLKQEQNHLQRDINDIKDPTTARHFQEEYIEFKLREDKVLREFKTVKQDISNLKNEMNLLICDGSKEVITENENMVARLLYWGQETSELDRLKLEKEESEERIIDLQNEAARLQQKIHILSRQIDECKISNNYKIKVQRNLNEKLSSLLEEEKLLKEKIDKVYKEGKETIKHYETHLNGVKESIEEKENVIRQLSENEKELLVNISSVKFDTDDAENEATSFLELDVARLEEEIQNLNIK</sequence>
<protein>
    <submittedName>
        <fullName evidence="2">Uncharacterized protein</fullName>
    </submittedName>
</protein>
<dbReference type="AlphaFoldDB" id="A0A9P0FAF3"/>
<organism evidence="2 3">
    <name type="scientific">Brassicogethes aeneus</name>
    <name type="common">Rape pollen beetle</name>
    <name type="synonym">Meligethes aeneus</name>
    <dbReference type="NCBI Taxonomy" id="1431903"/>
    <lineage>
        <taxon>Eukaryota</taxon>
        <taxon>Metazoa</taxon>
        <taxon>Ecdysozoa</taxon>
        <taxon>Arthropoda</taxon>
        <taxon>Hexapoda</taxon>
        <taxon>Insecta</taxon>
        <taxon>Pterygota</taxon>
        <taxon>Neoptera</taxon>
        <taxon>Endopterygota</taxon>
        <taxon>Coleoptera</taxon>
        <taxon>Polyphaga</taxon>
        <taxon>Cucujiformia</taxon>
        <taxon>Nitidulidae</taxon>
        <taxon>Meligethinae</taxon>
        <taxon>Brassicogethes</taxon>
    </lineage>
</organism>
<evidence type="ECO:0000256" key="1">
    <source>
        <dbReference type="SAM" id="Coils"/>
    </source>
</evidence>
<gene>
    <name evidence="2" type="ORF">MELIAE_LOCUS64</name>
</gene>
<dbReference type="OrthoDB" id="6761389at2759"/>
<name>A0A9P0FAF3_BRAAE</name>
<keyword evidence="1" id="KW-0175">Coiled coil</keyword>
<proteinExistence type="predicted"/>
<evidence type="ECO:0000313" key="3">
    <source>
        <dbReference type="Proteomes" id="UP001154078"/>
    </source>
</evidence>
<feature type="coiled-coil region" evidence="1">
    <location>
        <begin position="30"/>
        <end position="64"/>
    </location>
</feature>
<dbReference type="Proteomes" id="UP001154078">
    <property type="component" value="Chromosome 1"/>
</dbReference>